<reference evidence="2" key="1">
    <citation type="submission" date="2017-09" db="EMBL/GenBank/DDBJ databases">
        <title>Depth-based differentiation of microbial function through sediment-hosted aquifers and enrichment of novel symbionts in the deep terrestrial subsurface.</title>
        <authorList>
            <person name="Probst A.J."/>
            <person name="Ladd B."/>
            <person name="Jarett J.K."/>
            <person name="Geller-Mcgrath D.E."/>
            <person name="Sieber C.M.K."/>
            <person name="Emerson J.B."/>
            <person name="Anantharaman K."/>
            <person name="Thomas B.C."/>
            <person name="Malmstrom R."/>
            <person name="Stieglmeier M."/>
            <person name="Klingl A."/>
            <person name="Woyke T."/>
            <person name="Ryan C.M."/>
            <person name="Banfield J.F."/>
        </authorList>
    </citation>
    <scope>NUCLEOTIDE SEQUENCE [LARGE SCALE GENOMIC DNA]</scope>
</reference>
<comment type="caution">
    <text evidence="1">The sequence shown here is derived from an EMBL/GenBank/DDBJ whole genome shotgun (WGS) entry which is preliminary data.</text>
</comment>
<evidence type="ECO:0000313" key="1">
    <source>
        <dbReference type="EMBL" id="PJA20159.1"/>
    </source>
</evidence>
<proteinExistence type="predicted"/>
<organism evidence="1 2">
    <name type="scientific">Candidatus Berkelbacteria bacterium CG_4_10_14_0_2_um_filter_35_9_33_12</name>
    <dbReference type="NCBI Taxonomy" id="1974499"/>
    <lineage>
        <taxon>Bacteria</taxon>
        <taxon>Candidatus Berkelbacteria</taxon>
    </lineage>
</organism>
<dbReference type="AlphaFoldDB" id="A0A2M7W3N1"/>
<name>A0A2M7W3N1_9BACT</name>
<sequence length="203" mass="23455">MSERIVNPNTLPKPFFDLSSPEKFGEHKEIVDLLENGKIINFVNIDDVRPELKNKHQNEVDLVDIGISEKNDYYSRSHLNTVYEVELDSEKGIVRGIFKPAKGENNEIKKTLNIHNCYLREIAAYQMDRILGFGIVPPTSIREINGEIGSIQLYIPPEIADNHGNVVDKIDFEIEQNSHDWMLMAIFDYITANWERKPDNWLS</sequence>
<accession>A0A2M7W3N1</accession>
<evidence type="ECO:0000313" key="2">
    <source>
        <dbReference type="Proteomes" id="UP000230137"/>
    </source>
</evidence>
<protein>
    <submittedName>
        <fullName evidence="1">Uncharacterized protein</fullName>
    </submittedName>
</protein>
<gene>
    <name evidence="1" type="ORF">COX60_02495</name>
</gene>
<dbReference type="EMBL" id="PFQF01000036">
    <property type="protein sequence ID" value="PJA20159.1"/>
    <property type="molecule type" value="Genomic_DNA"/>
</dbReference>
<dbReference type="Proteomes" id="UP000230137">
    <property type="component" value="Unassembled WGS sequence"/>
</dbReference>